<evidence type="ECO:0000256" key="3">
    <source>
        <dbReference type="ARBA" id="ARBA00022452"/>
    </source>
</evidence>
<dbReference type="Gene3D" id="2.40.170.20">
    <property type="entry name" value="TonB-dependent receptor, beta-barrel domain"/>
    <property type="match status" value="1"/>
</dbReference>
<evidence type="ECO:0000313" key="18">
    <source>
        <dbReference type="Proteomes" id="UP001596364"/>
    </source>
</evidence>
<name>A0ABW1XLW7_9ALTE</name>
<keyword evidence="10 12" id="KW-0472">Membrane</keyword>
<comment type="caution">
    <text evidence="17">The sequence shown here is derived from an EMBL/GenBank/DDBJ whole genome shotgun (WGS) entry which is preliminary data.</text>
</comment>
<keyword evidence="3 12" id="KW-1134">Transmembrane beta strand</keyword>
<dbReference type="Proteomes" id="UP001596364">
    <property type="component" value="Unassembled WGS sequence"/>
</dbReference>
<comment type="subcellular location">
    <subcellularLocation>
        <location evidence="1 12">Cell outer membrane</location>
        <topology evidence="1 12">Multi-pass membrane protein</topology>
    </subcellularLocation>
</comment>
<dbReference type="InterPro" id="IPR036942">
    <property type="entry name" value="Beta-barrel_TonB_sf"/>
</dbReference>
<dbReference type="Pfam" id="PF07715">
    <property type="entry name" value="Plug"/>
    <property type="match status" value="1"/>
</dbReference>
<feature type="chain" id="PRO_5046753726" evidence="14">
    <location>
        <begin position="27"/>
        <end position="803"/>
    </location>
</feature>
<keyword evidence="4" id="KW-0410">Iron transport</keyword>
<evidence type="ECO:0000256" key="14">
    <source>
        <dbReference type="SAM" id="SignalP"/>
    </source>
</evidence>
<evidence type="ECO:0000259" key="15">
    <source>
        <dbReference type="Pfam" id="PF00593"/>
    </source>
</evidence>
<dbReference type="InterPro" id="IPR039426">
    <property type="entry name" value="TonB-dep_rcpt-like"/>
</dbReference>
<keyword evidence="18" id="KW-1185">Reference proteome</keyword>
<dbReference type="PROSITE" id="PS52016">
    <property type="entry name" value="TONB_DEPENDENT_REC_3"/>
    <property type="match status" value="1"/>
</dbReference>
<keyword evidence="5 12" id="KW-0812">Transmembrane</keyword>
<evidence type="ECO:0000256" key="2">
    <source>
        <dbReference type="ARBA" id="ARBA00022448"/>
    </source>
</evidence>
<dbReference type="PANTHER" id="PTHR32552">
    <property type="entry name" value="FERRICHROME IRON RECEPTOR-RELATED"/>
    <property type="match status" value="1"/>
</dbReference>
<evidence type="ECO:0000256" key="12">
    <source>
        <dbReference type="PROSITE-ProRule" id="PRU01360"/>
    </source>
</evidence>
<evidence type="ECO:0000256" key="6">
    <source>
        <dbReference type="ARBA" id="ARBA00022729"/>
    </source>
</evidence>
<evidence type="ECO:0000259" key="16">
    <source>
        <dbReference type="Pfam" id="PF07715"/>
    </source>
</evidence>
<dbReference type="PANTHER" id="PTHR32552:SF89">
    <property type="entry name" value="CATECHOLATE SIDEROPHORE RECEPTOR FIU"/>
    <property type="match status" value="1"/>
</dbReference>
<evidence type="ECO:0000256" key="10">
    <source>
        <dbReference type="ARBA" id="ARBA00023136"/>
    </source>
</evidence>
<protein>
    <submittedName>
        <fullName evidence="17">TonB-dependent receptor domain-containing protein</fullName>
    </submittedName>
</protein>
<keyword evidence="9 13" id="KW-0798">TonB box</keyword>
<comment type="similarity">
    <text evidence="12 13">Belongs to the TonB-dependent receptor family.</text>
</comment>
<organism evidence="17 18">
    <name type="scientific">Pseudobowmanella zhangzhouensis</name>
    <dbReference type="NCBI Taxonomy" id="1537679"/>
    <lineage>
        <taxon>Bacteria</taxon>
        <taxon>Pseudomonadati</taxon>
        <taxon>Pseudomonadota</taxon>
        <taxon>Gammaproteobacteria</taxon>
        <taxon>Alteromonadales</taxon>
        <taxon>Alteromonadaceae</taxon>
    </lineage>
</organism>
<sequence>MKKRFTYSATASAVALLFALPITSVAQEAQTEEEAKSSGVDFERVLVTGSFKRNRTVMQSSVSVSALNEDDIKVTAPRSTAEIFRSLPGVRSESTGGEGNANIAIRGLPVASGGAKFLTLQEDGLPILQFGDIAFGNADIFLRADATVSRVDVVRGGSASTAASNSPGGVINLISKTGEENGGSVAATVGLDYDTFRTDFEYGGELGKDMRFHVGGFLHQGAGPRDPGYKGNNGGQIKANVTKEFDSGYVRAYFKYLDDRSVSYMPMPMYANGDSVAGYNAKQDTLQSAYLLSTLRLNGENQISRGDIRDGMHPQVSSIGFEAAFDLTDGWDVQNRFRFSDVSGRFNTPFPAEIASGNSVAQSIGGDGAQLVYANGPDAGSSFNGTGNVIRMHTFDVEMEDFGSLVNDLRLSKSFEKVDVTVGYYLASQAIRMSWLWNSYVSELKGDNAALLNVVGADGTEYSENGLYAYGVPYWGNCCQRNYDTEYDIAAPYVELSTQLGDVNVDLSVRHDSGDASGFYSGAAQSAVDMNRDGVISVAEQSVSGLDLANPSLVNYDWSYTSYSLGANYQLEKDTALFARLSRGGRANADRLLFGKVRADGTVAKEDAVDMVDQLEAGVKWRRDNLSLFATLFHAKTEEQNFEATSQKFFDRQYKATGLELESSYTADNFDLRGSVTWTDASISKDALSPDLEGNTPRRQADFIYSLIGRYYLGEGQVGLSLVGTTDSYAQDNNDLKFDGYTQVNAFAVYNLSPAMTVSLNVNNLFDTVGLTEAEEGSASASDIIRARTINGRTSSLTVTYKF</sequence>
<dbReference type="InterPro" id="IPR012910">
    <property type="entry name" value="Plug_dom"/>
</dbReference>
<feature type="domain" description="TonB-dependent receptor-like beta-barrel" evidence="15">
    <location>
        <begin position="278"/>
        <end position="765"/>
    </location>
</feature>
<dbReference type="RefSeq" id="WP_131258550.1">
    <property type="nucleotide sequence ID" value="NZ_JBHSUS010000001.1"/>
</dbReference>
<evidence type="ECO:0000256" key="5">
    <source>
        <dbReference type="ARBA" id="ARBA00022692"/>
    </source>
</evidence>
<reference evidence="18" key="1">
    <citation type="journal article" date="2019" name="Int. J. Syst. Evol. Microbiol.">
        <title>The Global Catalogue of Microorganisms (GCM) 10K type strain sequencing project: providing services to taxonomists for standard genome sequencing and annotation.</title>
        <authorList>
            <consortium name="The Broad Institute Genomics Platform"/>
            <consortium name="The Broad Institute Genome Sequencing Center for Infectious Disease"/>
            <person name="Wu L."/>
            <person name="Ma J."/>
        </authorList>
    </citation>
    <scope>NUCLEOTIDE SEQUENCE [LARGE SCALE GENOMIC DNA]</scope>
    <source>
        <strain evidence="18">CGMCC 1.16031</strain>
    </source>
</reference>
<evidence type="ECO:0000256" key="7">
    <source>
        <dbReference type="ARBA" id="ARBA00023004"/>
    </source>
</evidence>
<keyword evidence="17" id="KW-0675">Receptor</keyword>
<accession>A0ABW1XLW7</accession>
<gene>
    <name evidence="17" type="ORF">ACFP85_13250</name>
</gene>
<dbReference type="SUPFAM" id="SSF56935">
    <property type="entry name" value="Porins"/>
    <property type="match status" value="1"/>
</dbReference>
<feature type="domain" description="TonB-dependent receptor plug" evidence="16">
    <location>
        <begin position="57"/>
        <end position="170"/>
    </location>
</feature>
<keyword evidence="11 12" id="KW-0998">Cell outer membrane</keyword>
<keyword evidence="7" id="KW-0408">Iron</keyword>
<evidence type="ECO:0000256" key="11">
    <source>
        <dbReference type="ARBA" id="ARBA00023237"/>
    </source>
</evidence>
<feature type="signal peptide" evidence="14">
    <location>
        <begin position="1"/>
        <end position="26"/>
    </location>
</feature>
<keyword evidence="6 14" id="KW-0732">Signal</keyword>
<evidence type="ECO:0000256" key="4">
    <source>
        <dbReference type="ARBA" id="ARBA00022496"/>
    </source>
</evidence>
<dbReference type="Pfam" id="PF00593">
    <property type="entry name" value="TonB_dep_Rec_b-barrel"/>
    <property type="match status" value="1"/>
</dbReference>
<evidence type="ECO:0000313" key="17">
    <source>
        <dbReference type="EMBL" id="MFC6441112.1"/>
    </source>
</evidence>
<keyword evidence="2 12" id="KW-0813">Transport</keyword>
<proteinExistence type="inferred from homology"/>
<dbReference type="InterPro" id="IPR000531">
    <property type="entry name" value="Beta-barrel_TonB"/>
</dbReference>
<dbReference type="EMBL" id="JBHSUS010000001">
    <property type="protein sequence ID" value="MFC6441112.1"/>
    <property type="molecule type" value="Genomic_DNA"/>
</dbReference>
<evidence type="ECO:0000256" key="8">
    <source>
        <dbReference type="ARBA" id="ARBA00023065"/>
    </source>
</evidence>
<dbReference type="Gene3D" id="2.170.130.10">
    <property type="entry name" value="TonB-dependent receptor, plug domain"/>
    <property type="match status" value="1"/>
</dbReference>
<evidence type="ECO:0000256" key="9">
    <source>
        <dbReference type="ARBA" id="ARBA00023077"/>
    </source>
</evidence>
<evidence type="ECO:0000256" key="1">
    <source>
        <dbReference type="ARBA" id="ARBA00004571"/>
    </source>
</evidence>
<dbReference type="InterPro" id="IPR037066">
    <property type="entry name" value="Plug_dom_sf"/>
</dbReference>
<keyword evidence="8" id="KW-0406">Ion transport</keyword>
<evidence type="ECO:0000256" key="13">
    <source>
        <dbReference type="RuleBase" id="RU003357"/>
    </source>
</evidence>